<feature type="region of interest" description="Disordered" evidence="3">
    <location>
        <begin position="838"/>
        <end position="873"/>
    </location>
</feature>
<reference evidence="5" key="1">
    <citation type="journal article" date="2020" name="Stud. Mycol.">
        <title>101 Dothideomycetes genomes: a test case for predicting lifestyles and emergence of pathogens.</title>
        <authorList>
            <person name="Haridas S."/>
            <person name="Albert R."/>
            <person name="Binder M."/>
            <person name="Bloem J."/>
            <person name="Labutti K."/>
            <person name="Salamov A."/>
            <person name="Andreopoulos B."/>
            <person name="Baker S."/>
            <person name="Barry K."/>
            <person name="Bills G."/>
            <person name="Bluhm B."/>
            <person name="Cannon C."/>
            <person name="Castanera R."/>
            <person name="Culley D."/>
            <person name="Daum C."/>
            <person name="Ezra D."/>
            <person name="Gonzalez J."/>
            <person name="Henrissat B."/>
            <person name="Kuo A."/>
            <person name="Liang C."/>
            <person name="Lipzen A."/>
            <person name="Lutzoni F."/>
            <person name="Magnuson J."/>
            <person name="Mondo S."/>
            <person name="Nolan M."/>
            <person name="Ohm R."/>
            <person name="Pangilinan J."/>
            <person name="Park H.-J."/>
            <person name="Ramirez L."/>
            <person name="Alfaro M."/>
            <person name="Sun H."/>
            <person name="Tritt A."/>
            <person name="Yoshinaga Y."/>
            <person name="Zwiers L.-H."/>
            <person name="Turgeon B."/>
            <person name="Goodwin S."/>
            <person name="Spatafora J."/>
            <person name="Crous P."/>
            <person name="Grigoriev I."/>
        </authorList>
    </citation>
    <scope>NUCLEOTIDE SEQUENCE</scope>
    <source>
        <strain evidence="5">CBS 675.92</strain>
    </source>
</reference>
<proteinExistence type="predicted"/>
<evidence type="ECO:0000259" key="4">
    <source>
        <dbReference type="Pfam" id="PF24883"/>
    </source>
</evidence>
<evidence type="ECO:0000313" key="6">
    <source>
        <dbReference type="Proteomes" id="UP000800035"/>
    </source>
</evidence>
<gene>
    <name evidence="5" type="ORF">CC80DRAFT_549970</name>
</gene>
<feature type="repeat" description="ANK" evidence="2">
    <location>
        <begin position="403"/>
        <end position="435"/>
    </location>
</feature>
<sequence length="873" mass="97804">MQPSPHVSNDILQRFIADVAHCFVVIDALDECSPRAEMLNQIRTIRKWRIPNLHLLVTSRQERDIEDALKSFLPRDSTVCLSGDIVDPDIKAFICDTLSHSSKWRSKKQICEEVQNVLCEKSQGMFRWAACQLEALELCVNRKRVHKLLKTLPRTLEETYGRMLLAIDEEDSAYAIRMLRAITFSEHPIQLELLAKIVAIDPTRHPSYDEDEQFDDPSDVLRILGSLVTTITVKPYDSFRNTPRERPECPSRYTVVLAHFSVKEYLLSIDNHAGTLSKYQLLAGPSHTVLAKGYISYLLQSEFGNTWDHFTQHAAKSWVNHIRALESPDDETISLTEKFISHRTKGLEVSDFFNEVEFSFVKKDWRRKNFLRPLFYATWLNLPVVISRLLSKYPLGIACSTSRGNTLLSYAARMGNTQIVNVLLERGSQCDQLEYGSEGAPLCLATWGCHIPVIKSLIAAGASAHFEKAVEVAIVNRKFASLQALAECEIGAKALSEFINKQHPSLAFSIKDAWSWSCADDFSMMEYLMQRGAQRYVNAEGTDGLSLLHVVAVQHGPYGWIQATIQVLMRYGCNINIQNSRGQTALHLIFTSRFGSEIPDLFEFLIANGADITLVDKYGRGLSHYAIKASTTLAPALTMLQSSEVNIHQGDIDGNTPLHYAALRHSTDQIETLLKFDADVNSRNKFGMTPLHLASSTPVRIGGSSEPSSERMPCDWPKWTTIGPTLDSAGSVESFFQPCTMEALIRHGADPSATDDFGNTPLHYAARRLKSHDMHRIVCDVALTTRNSLGHTPRSYIGRLLEDIGNFLASFDKVGDRLQIREELEAKRALLEKWEREAEARNKSVTPDQLAPGTATPTLHTGPQHDPASLPGG</sequence>
<dbReference type="AlphaFoldDB" id="A0A6A5TST0"/>
<evidence type="ECO:0000313" key="5">
    <source>
        <dbReference type="EMBL" id="KAF1954789.1"/>
    </source>
</evidence>
<accession>A0A6A5TST0</accession>
<dbReference type="Pfam" id="PF13637">
    <property type="entry name" value="Ank_4"/>
    <property type="match status" value="1"/>
</dbReference>
<dbReference type="Proteomes" id="UP000800035">
    <property type="component" value="Unassembled WGS sequence"/>
</dbReference>
<dbReference type="SMART" id="SM00248">
    <property type="entry name" value="ANK"/>
    <property type="match status" value="6"/>
</dbReference>
<dbReference type="PANTHER" id="PTHR10039">
    <property type="entry name" value="AMELOGENIN"/>
    <property type="match status" value="1"/>
</dbReference>
<dbReference type="OrthoDB" id="1577640at2759"/>
<feature type="domain" description="Nephrocystin 3-like N-terminal" evidence="4">
    <location>
        <begin position="18"/>
        <end position="60"/>
    </location>
</feature>
<dbReference type="InterPro" id="IPR036770">
    <property type="entry name" value="Ankyrin_rpt-contain_sf"/>
</dbReference>
<evidence type="ECO:0000256" key="2">
    <source>
        <dbReference type="PROSITE-ProRule" id="PRU00023"/>
    </source>
</evidence>
<keyword evidence="1" id="KW-0677">Repeat</keyword>
<protein>
    <submittedName>
        <fullName evidence="5">Ankyrin</fullName>
    </submittedName>
</protein>
<organism evidence="5 6">
    <name type="scientific">Byssothecium circinans</name>
    <dbReference type="NCBI Taxonomy" id="147558"/>
    <lineage>
        <taxon>Eukaryota</taxon>
        <taxon>Fungi</taxon>
        <taxon>Dikarya</taxon>
        <taxon>Ascomycota</taxon>
        <taxon>Pezizomycotina</taxon>
        <taxon>Dothideomycetes</taxon>
        <taxon>Pleosporomycetidae</taxon>
        <taxon>Pleosporales</taxon>
        <taxon>Massarineae</taxon>
        <taxon>Massarinaceae</taxon>
        <taxon>Byssothecium</taxon>
    </lineage>
</organism>
<dbReference type="InterPro" id="IPR002110">
    <property type="entry name" value="Ankyrin_rpt"/>
</dbReference>
<feature type="repeat" description="ANK" evidence="2">
    <location>
        <begin position="581"/>
        <end position="617"/>
    </location>
</feature>
<dbReference type="SUPFAM" id="SSF48403">
    <property type="entry name" value="Ankyrin repeat"/>
    <property type="match status" value="2"/>
</dbReference>
<dbReference type="Pfam" id="PF12796">
    <property type="entry name" value="Ank_2"/>
    <property type="match status" value="1"/>
</dbReference>
<name>A0A6A5TST0_9PLEO</name>
<keyword evidence="6" id="KW-1185">Reference proteome</keyword>
<evidence type="ECO:0000256" key="3">
    <source>
        <dbReference type="SAM" id="MobiDB-lite"/>
    </source>
</evidence>
<evidence type="ECO:0000256" key="1">
    <source>
        <dbReference type="ARBA" id="ARBA00022737"/>
    </source>
</evidence>
<dbReference type="PROSITE" id="PS50297">
    <property type="entry name" value="ANK_REP_REGION"/>
    <property type="match status" value="2"/>
</dbReference>
<dbReference type="Pfam" id="PF00023">
    <property type="entry name" value="Ank"/>
    <property type="match status" value="1"/>
</dbReference>
<dbReference type="Gene3D" id="1.25.40.20">
    <property type="entry name" value="Ankyrin repeat-containing domain"/>
    <property type="match status" value="4"/>
</dbReference>
<dbReference type="PROSITE" id="PS50088">
    <property type="entry name" value="ANK_REPEAT"/>
    <property type="match status" value="3"/>
</dbReference>
<dbReference type="InterPro" id="IPR056884">
    <property type="entry name" value="NPHP3-like_N"/>
</dbReference>
<feature type="repeat" description="ANK" evidence="2">
    <location>
        <begin position="653"/>
        <end position="685"/>
    </location>
</feature>
<keyword evidence="2" id="KW-0040">ANK repeat</keyword>
<dbReference type="PANTHER" id="PTHR10039:SF16">
    <property type="entry name" value="GPI INOSITOL-DEACYLASE"/>
    <property type="match status" value="1"/>
</dbReference>
<dbReference type="Pfam" id="PF24883">
    <property type="entry name" value="NPHP3_N"/>
    <property type="match status" value="1"/>
</dbReference>
<dbReference type="EMBL" id="ML976997">
    <property type="protein sequence ID" value="KAF1954789.1"/>
    <property type="molecule type" value="Genomic_DNA"/>
</dbReference>